<feature type="region of interest" description="Disordered" evidence="1">
    <location>
        <begin position="1"/>
        <end position="56"/>
    </location>
</feature>
<comment type="caution">
    <text evidence="2">The sequence shown here is derived from an EMBL/GenBank/DDBJ whole genome shotgun (WGS) entry which is preliminary data.</text>
</comment>
<name>A0A2A2K744_9BILA</name>
<feature type="compositionally biased region" description="Basic residues" evidence="1">
    <location>
        <begin position="16"/>
        <end position="31"/>
    </location>
</feature>
<proteinExistence type="predicted"/>
<dbReference type="Proteomes" id="UP000218231">
    <property type="component" value="Unassembled WGS sequence"/>
</dbReference>
<gene>
    <name evidence="2" type="ORF">WR25_12465</name>
</gene>
<keyword evidence="3" id="KW-1185">Reference proteome</keyword>
<protein>
    <submittedName>
        <fullName evidence="2">Uncharacterized protein</fullName>
    </submittedName>
</protein>
<reference evidence="2 3" key="1">
    <citation type="journal article" date="2017" name="Curr. Biol.">
        <title>Genome architecture and evolution of a unichromosomal asexual nematode.</title>
        <authorList>
            <person name="Fradin H."/>
            <person name="Zegar C."/>
            <person name="Gutwein M."/>
            <person name="Lucas J."/>
            <person name="Kovtun M."/>
            <person name="Corcoran D."/>
            <person name="Baugh L.R."/>
            <person name="Kiontke K."/>
            <person name="Gunsalus K."/>
            <person name="Fitch D.H."/>
            <person name="Piano F."/>
        </authorList>
    </citation>
    <scope>NUCLEOTIDE SEQUENCE [LARGE SCALE GENOMIC DNA]</scope>
    <source>
        <strain evidence="2">PF1309</strain>
    </source>
</reference>
<feature type="compositionally biased region" description="Basic and acidic residues" evidence="1">
    <location>
        <begin position="32"/>
        <end position="51"/>
    </location>
</feature>
<evidence type="ECO:0000313" key="3">
    <source>
        <dbReference type="Proteomes" id="UP000218231"/>
    </source>
</evidence>
<accession>A0A2A2K744</accession>
<evidence type="ECO:0000313" key="2">
    <source>
        <dbReference type="EMBL" id="PAV69720.1"/>
    </source>
</evidence>
<sequence length="114" mass="13170">MPQGRIGPPRIDAARHRNPRRRHEQCRHRHAARIDHAQPPRREAAVGEAKQHARGGVELAVHRRQCRDQNDGVDDACRIGQAARGHYRHEWAGRGASLRPRQHRQHHREAAEIE</sequence>
<dbReference type="AlphaFoldDB" id="A0A2A2K744"/>
<feature type="region of interest" description="Disordered" evidence="1">
    <location>
        <begin position="91"/>
        <end position="114"/>
    </location>
</feature>
<dbReference type="EMBL" id="LIAE01009458">
    <property type="protein sequence ID" value="PAV69720.1"/>
    <property type="molecule type" value="Genomic_DNA"/>
</dbReference>
<evidence type="ECO:0000256" key="1">
    <source>
        <dbReference type="SAM" id="MobiDB-lite"/>
    </source>
</evidence>
<organism evidence="2 3">
    <name type="scientific">Diploscapter pachys</name>
    <dbReference type="NCBI Taxonomy" id="2018661"/>
    <lineage>
        <taxon>Eukaryota</taxon>
        <taxon>Metazoa</taxon>
        <taxon>Ecdysozoa</taxon>
        <taxon>Nematoda</taxon>
        <taxon>Chromadorea</taxon>
        <taxon>Rhabditida</taxon>
        <taxon>Rhabditina</taxon>
        <taxon>Rhabditomorpha</taxon>
        <taxon>Rhabditoidea</taxon>
        <taxon>Rhabditidae</taxon>
        <taxon>Diploscapter</taxon>
    </lineage>
</organism>